<name>A0ABN7Z6A0_9BURK</name>
<keyword evidence="2" id="KW-1185">Reference proteome</keyword>
<organism evidence="1 2">
    <name type="scientific">Cupriavidus respiraculi</name>
    <dbReference type="NCBI Taxonomy" id="195930"/>
    <lineage>
        <taxon>Bacteria</taxon>
        <taxon>Pseudomonadati</taxon>
        <taxon>Pseudomonadota</taxon>
        <taxon>Betaproteobacteria</taxon>
        <taxon>Burkholderiales</taxon>
        <taxon>Burkholderiaceae</taxon>
        <taxon>Cupriavidus</taxon>
    </lineage>
</organism>
<dbReference type="EMBL" id="CAJZAH010000004">
    <property type="protein sequence ID" value="CAG9179827.1"/>
    <property type="molecule type" value="Genomic_DNA"/>
</dbReference>
<accession>A0ABN7Z6A0</accession>
<evidence type="ECO:0000313" key="1">
    <source>
        <dbReference type="EMBL" id="CAG9179827.1"/>
    </source>
</evidence>
<reference evidence="1 2" key="1">
    <citation type="submission" date="2021-08" db="EMBL/GenBank/DDBJ databases">
        <authorList>
            <person name="Peeters C."/>
        </authorList>
    </citation>
    <scope>NUCLEOTIDE SEQUENCE [LARGE SCALE GENOMIC DNA]</scope>
    <source>
        <strain evidence="1 2">LMG 21510</strain>
    </source>
</reference>
<dbReference type="Proteomes" id="UP000721236">
    <property type="component" value="Unassembled WGS sequence"/>
</dbReference>
<protein>
    <submittedName>
        <fullName evidence="1">Uncharacterized protein</fullName>
    </submittedName>
</protein>
<proteinExistence type="predicted"/>
<comment type="caution">
    <text evidence="1">The sequence shown here is derived from an EMBL/GenBank/DDBJ whole genome shotgun (WGS) entry which is preliminary data.</text>
</comment>
<evidence type="ECO:0000313" key="2">
    <source>
        <dbReference type="Proteomes" id="UP000721236"/>
    </source>
</evidence>
<gene>
    <name evidence="1" type="ORF">LMG21510_03910</name>
</gene>
<sequence>MKMAGTTSDTAAIRAKMPEAMKALPKEANPNEIDGLDAKGGTQADTVVGWVQEGKIAQVRLSELAK</sequence>